<dbReference type="AlphaFoldDB" id="A0A844XUE1"/>
<dbReference type="PROSITE" id="PS51257">
    <property type="entry name" value="PROKAR_LIPOPROTEIN"/>
    <property type="match status" value="1"/>
</dbReference>
<reference evidence="2 3" key="1">
    <citation type="submission" date="2019-12" db="EMBL/GenBank/DDBJ databases">
        <title>Genomic-based taxomic classification of the family Erythrobacteraceae.</title>
        <authorList>
            <person name="Xu L."/>
        </authorList>
    </citation>
    <scope>NUCLEOTIDE SEQUENCE [LARGE SCALE GENOMIC DNA]</scope>
    <source>
        <strain evidence="2 3">DSM 17792</strain>
    </source>
</reference>
<dbReference type="Proteomes" id="UP000448199">
    <property type="component" value="Unassembled WGS sequence"/>
</dbReference>
<organism evidence="2 3">
    <name type="scientific">Qipengyuania vulgaris</name>
    <dbReference type="NCBI Taxonomy" id="291985"/>
    <lineage>
        <taxon>Bacteria</taxon>
        <taxon>Pseudomonadati</taxon>
        <taxon>Pseudomonadota</taxon>
        <taxon>Alphaproteobacteria</taxon>
        <taxon>Sphingomonadales</taxon>
        <taxon>Erythrobacteraceae</taxon>
        <taxon>Qipengyuania</taxon>
    </lineage>
</organism>
<comment type="caution">
    <text evidence="2">The sequence shown here is derived from an EMBL/GenBank/DDBJ whole genome shotgun (WGS) entry which is preliminary data.</text>
</comment>
<evidence type="ECO:0000313" key="2">
    <source>
        <dbReference type="EMBL" id="MXO48763.1"/>
    </source>
</evidence>
<proteinExistence type="predicted"/>
<dbReference type="OrthoDB" id="7410557at2"/>
<name>A0A844XUE1_9SPHN</name>
<dbReference type="RefSeq" id="WP_160728308.1">
    <property type="nucleotide sequence ID" value="NZ_WTYC01000005.1"/>
</dbReference>
<gene>
    <name evidence="2" type="ORF">GRI69_10900</name>
</gene>
<protein>
    <submittedName>
        <fullName evidence="2">Entericidin EcnAB</fullName>
    </submittedName>
</protein>
<evidence type="ECO:0000256" key="1">
    <source>
        <dbReference type="SAM" id="MobiDB-lite"/>
    </source>
</evidence>
<accession>A0A844XUE1</accession>
<sequence>MNRLIATTFAAITLTGLAACSEQTQEDASRTADLVGDDIEANAAVAGEVLEEGAKEAAGAVAEGASNLEHQIEEGDTESPGPAPVLGDELNADQADPNE</sequence>
<feature type="region of interest" description="Disordered" evidence="1">
    <location>
        <begin position="57"/>
        <end position="99"/>
    </location>
</feature>
<dbReference type="EMBL" id="WTYC01000005">
    <property type="protein sequence ID" value="MXO48763.1"/>
    <property type="molecule type" value="Genomic_DNA"/>
</dbReference>
<keyword evidence="3" id="KW-1185">Reference proteome</keyword>
<evidence type="ECO:0000313" key="3">
    <source>
        <dbReference type="Proteomes" id="UP000448199"/>
    </source>
</evidence>